<feature type="transmembrane region" description="Helical" evidence="6">
    <location>
        <begin position="402"/>
        <end position="421"/>
    </location>
</feature>
<dbReference type="Pfam" id="PF07690">
    <property type="entry name" value="MFS_1"/>
    <property type="match status" value="1"/>
</dbReference>
<feature type="transmembrane region" description="Helical" evidence="6">
    <location>
        <begin position="131"/>
        <end position="152"/>
    </location>
</feature>
<feature type="transmembrane region" description="Helical" evidence="6">
    <location>
        <begin position="76"/>
        <end position="95"/>
    </location>
</feature>
<dbReference type="PROSITE" id="PS50850">
    <property type="entry name" value="MFS"/>
    <property type="match status" value="1"/>
</dbReference>
<keyword evidence="2" id="KW-0813">Transport</keyword>
<evidence type="ECO:0000256" key="1">
    <source>
        <dbReference type="ARBA" id="ARBA00004141"/>
    </source>
</evidence>
<evidence type="ECO:0000313" key="8">
    <source>
        <dbReference type="EMBL" id="KAF2485515.1"/>
    </source>
</evidence>
<feature type="transmembrane region" description="Helical" evidence="6">
    <location>
        <begin position="341"/>
        <end position="362"/>
    </location>
</feature>
<feature type="transmembrane region" description="Helical" evidence="6">
    <location>
        <begin position="368"/>
        <end position="390"/>
    </location>
</feature>
<keyword evidence="3 6" id="KW-0812">Transmembrane</keyword>
<reference evidence="8" key="1">
    <citation type="journal article" date="2020" name="Stud. Mycol.">
        <title>101 Dothideomycetes genomes: a test case for predicting lifestyles and emergence of pathogens.</title>
        <authorList>
            <person name="Haridas S."/>
            <person name="Albert R."/>
            <person name="Binder M."/>
            <person name="Bloem J."/>
            <person name="Labutti K."/>
            <person name="Salamov A."/>
            <person name="Andreopoulos B."/>
            <person name="Baker S."/>
            <person name="Barry K."/>
            <person name="Bills G."/>
            <person name="Bluhm B."/>
            <person name="Cannon C."/>
            <person name="Castanera R."/>
            <person name="Culley D."/>
            <person name="Daum C."/>
            <person name="Ezra D."/>
            <person name="Gonzalez J."/>
            <person name="Henrissat B."/>
            <person name="Kuo A."/>
            <person name="Liang C."/>
            <person name="Lipzen A."/>
            <person name="Lutzoni F."/>
            <person name="Magnuson J."/>
            <person name="Mondo S."/>
            <person name="Nolan M."/>
            <person name="Ohm R."/>
            <person name="Pangilinan J."/>
            <person name="Park H.-J."/>
            <person name="Ramirez L."/>
            <person name="Alfaro M."/>
            <person name="Sun H."/>
            <person name="Tritt A."/>
            <person name="Yoshinaga Y."/>
            <person name="Zwiers L.-H."/>
            <person name="Turgeon B."/>
            <person name="Goodwin S."/>
            <person name="Spatafora J."/>
            <person name="Crous P."/>
            <person name="Grigoriev I."/>
        </authorList>
    </citation>
    <scope>NUCLEOTIDE SEQUENCE</scope>
    <source>
        <strain evidence="8">CBS 113389</strain>
    </source>
</reference>
<dbReference type="GeneID" id="54471854"/>
<keyword evidence="5 6" id="KW-0472">Membrane</keyword>
<dbReference type="GO" id="GO:0005886">
    <property type="term" value="C:plasma membrane"/>
    <property type="evidence" value="ECO:0007669"/>
    <property type="project" value="TreeGrafter"/>
</dbReference>
<proteinExistence type="predicted"/>
<feature type="transmembrane region" description="Helical" evidence="6">
    <location>
        <begin position="204"/>
        <end position="225"/>
    </location>
</feature>
<accession>A0A6A6PZR0</accession>
<dbReference type="Proteomes" id="UP000799767">
    <property type="component" value="Unassembled WGS sequence"/>
</dbReference>
<evidence type="ECO:0000256" key="3">
    <source>
        <dbReference type="ARBA" id="ARBA00022692"/>
    </source>
</evidence>
<dbReference type="EMBL" id="MU001633">
    <property type="protein sequence ID" value="KAF2485515.1"/>
    <property type="molecule type" value="Genomic_DNA"/>
</dbReference>
<sequence length="513" mass="54234">MYPGPAKLIPILLAVTLSIFLVALDMTIIATALPRITSQFHSITDIGWYGSAFFLTLAAFQSTWGKAYKYFPLKWSFLLAIAIFELGSLICAVAPDSTTLIVGRAIAGAGGAGVASGVYTILAFSVPPARVPAYTGLLGASYAIASAVGPLLGGVFTSDVSWRWCFYINLPIGGLVVAMIYFSFHAPKAATVQQSTMKEKILQLDLVGSFLIMAAAVCLILALQWGGATKSWGSADVIGTLVGFGLIVILFIANEWWMDERALLVPRLLKQKTLRLMSAYVLFNCGGFFVLLYYLPIYFQSIEGVSASESGVRNVPLILSISLLSIASGIFIMTTGHYAGVIIFASILSVVGNGLIYTLGIGSPSGQWIGYQVLAGIGYGISIQVPIIVAQGTSDPLDISSVSAIVLFFQVIGGAIFISMAEALFANKLVQAAQHVDGVSAAKIVATGATQLKTTFPNHLLGVRKAYLAGLKDAFTFSIALAGVGAVIAIATLILDNRSLKVKKEAVTEAEKE</sequence>
<keyword evidence="4 6" id="KW-1133">Transmembrane helix</keyword>
<organism evidence="8 9">
    <name type="scientific">Neohortaea acidophila</name>
    <dbReference type="NCBI Taxonomy" id="245834"/>
    <lineage>
        <taxon>Eukaryota</taxon>
        <taxon>Fungi</taxon>
        <taxon>Dikarya</taxon>
        <taxon>Ascomycota</taxon>
        <taxon>Pezizomycotina</taxon>
        <taxon>Dothideomycetes</taxon>
        <taxon>Dothideomycetidae</taxon>
        <taxon>Mycosphaerellales</taxon>
        <taxon>Teratosphaeriaceae</taxon>
        <taxon>Neohortaea</taxon>
    </lineage>
</organism>
<evidence type="ECO:0000256" key="2">
    <source>
        <dbReference type="ARBA" id="ARBA00022448"/>
    </source>
</evidence>
<evidence type="ECO:0000256" key="4">
    <source>
        <dbReference type="ARBA" id="ARBA00022989"/>
    </source>
</evidence>
<dbReference type="InterPro" id="IPR020846">
    <property type="entry name" value="MFS_dom"/>
</dbReference>
<dbReference type="PANTHER" id="PTHR23501">
    <property type="entry name" value="MAJOR FACILITATOR SUPERFAMILY"/>
    <property type="match status" value="1"/>
</dbReference>
<feature type="transmembrane region" description="Helical" evidence="6">
    <location>
        <begin position="12"/>
        <end position="34"/>
    </location>
</feature>
<dbReference type="OrthoDB" id="10021397at2759"/>
<evidence type="ECO:0000313" key="9">
    <source>
        <dbReference type="Proteomes" id="UP000799767"/>
    </source>
</evidence>
<dbReference type="PANTHER" id="PTHR23501:SF177">
    <property type="entry name" value="MAJOR FACILITATOR SUPERFAMILY (MFS) PROFILE DOMAIN-CONTAINING PROTEIN-RELATED"/>
    <property type="match status" value="1"/>
</dbReference>
<gene>
    <name evidence="8" type="ORF">BDY17DRAFT_247778</name>
</gene>
<protein>
    <submittedName>
        <fullName evidence="8">Putative MFS multidrug transporter</fullName>
    </submittedName>
</protein>
<dbReference type="InterPro" id="IPR036259">
    <property type="entry name" value="MFS_trans_sf"/>
</dbReference>
<comment type="subcellular location">
    <subcellularLocation>
        <location evidence="1">Membrane</location>
        <topology evidence="1">Multi-pass membrane protein</topology>
    </subcellularLocation>
</comment>
<evidence type="ECO:0000256" key="6">
    <source>
        <dbReference type="SAM" id="Phobius"/>
    </source>
</evidence>
<dbReference type="InterPro" id="IPR011701">
    <property type="entry name" value="MFS"/>
</dbReference>
<dbReference type="AlphaFoldDB" id="A0A6A6PZR0"/>
<feature type="domain" description="Major facilitator superfamily (MFS) profile" evidence="7">
    <location>
        <begin position="11"/>
        <end position="500"/>
    </location>
</feature>
<feature type="transmembrane region" description="Helical" evidence="6">
    <location>
        <begin position="237"/>
        <end position="257"/>
    </location>
</feature>
<feature type="transmembrane region" description="Helical" evidence="6">
    <location>
        <begin position="474"/>
        <end position="495"/>
    </location>
</feature>
<dbReference type="Gene3D" id="1.20.1250.20">
    <property type="entry name" value="MFS general substrate transporter like domains"/>
    <property type="match status" value="1"/>
</dbReference>
<name>A0A6A6PZR0_9PEZI</name>
<dbReference type="SUPFAM" id="SSF103473">
    <property type="entry name" value="MFS general substrate transporter"/>
    <property type="match status" value="1"/>
</dbReference>
<evidence type="ECO:0000256" key="5">
    <source>
        <dbReference type="ARBA" id="ARBA00023136"/>
    </source>
</evidence>
<keyword evidence="9" id="KW-1185">Reference proteome</keyword>
<dbReference type="RefSeq" id="XP_033592084.1">
    <property type="nucleotide sequence ID" value="XM_033730852.1"/>
</dbReference>
<feature type="transmembrane region" description="Helical" evidence="6">
    <location>
        <begin position="315"/>
        <end position="334"/>
    </location>
</feature>
<dbReference type="FunFam" id="1.20.1720.10:FF:000012">
    <property type="entry name" value="MFS toxin efflux pump (AflT)"/>
    <property type="match status" value="1"/>
</dbReference>
<feature type="transmembrane region" description="Helical" evidence="6">
    <location>
        <begin position="101"/>
        <end position="124"/>
    </location>
</feature>
<dbReference type="CDD" id="cd17502">
    <property type="entry name" value="MFS_Azr1_MDR_like"/>
    <property type="match status" value="1"/>
</dbReference>
<feature type="transmembrane region" description="Helical" evidence="6">
    <location>
        <begin position="277"/>
        <end position="295"/>
    </location>
</feature>
<dbReference type="GO" id="GO:0022857">
    <property type="term" value="F:transmembrane transporter activity"/>
    <property type="evidence" value="ECO:0007669"/>
    <property type="project" value="InterPro"/>
</dbReference>
<feature type="transmembrane region" description="Helical" evidence="6">
    <location>
        <begin position="46"/>
        <end position="64"/>
    </location>
</feature>
<feature type="transmembrane region" description="Helical" evidence="6">
    <location>
        <begin position="164"/>
        <end position="184"/>
    </location>
</feature>
<evidence type="ECO:0000259" key="7">
    <source>
        <dbReference type="PROSITE" id="PS50850"/>
    </source>
</evidence>